<dbReference type="PANTHER" id="PTHR23522:SF10">
    <property type="entry name" value="3-PHENYLPROPIONIC ACID TRANSPORTER-RELATED"/>
    <property type="match status" value="1"/>
</dbReference>
<dbReference type="RefSeq" id="WP_207561998.1">
    <property type="nucleotide sequence ID" value="NZ_CP046072.1"/>
</dbReference>
<feature type="transmembrane region" description="Helical" evidence="8">
    <location>
        <begin position="192"/>
        <end position="215"/>
    </location>
</feature>
<name>A0A975GBZ1_9BACT</name>
<dbReference type="Gene3D" id="1.20.1250.20">
    <property type="entry name" value="MFS general substrate transporter like domains"/>
    <property type="match status" value="2"/>
</dbReference>
<evidence type="ECO:0000313" key="11">
    <source>
        <dbReference type="Proteomes" id="UP000671852"/>
    </source>
</evidence>
<evidence type="ECO:0000256" key="4">
    <source>
        <dbReference type="ARBA" id="ARBA00022519"/>
    </source>
</evidence>
<evidence type="ECO:0000256" key="5">
    <source>
        <dbReference type="ARBA" id="ARBA00022692"/>
    </source>
</evidence>
<dbReference type="Pfam" id="PF12832">
    <property type="entry name" value="MFS_1_like"/>
    <property type="match status" value="1"/>
</dbReference>
<protein>
    <submittedName>
        <fullName evidence="10">MFS transporter</fullName>
    </submittedName>
</protein>
<evidence type="ECO:0000256" key="1">
    <source>
        <dbReference type="ARBA" id="ARBA00004429"/>
    </source>
</evidence>
<feature type="transmembrane region" description="Helical" evidence="8">
    <location>
        <begin position="65"/>
        <end position="84"/>
    </location>
</feature>
<evidence type="ECO:0000313" key="10">
    <source>
        <dbReference type="EMBL" id="QSZ40719.1"/>
    </source>
</evidence>
<feature type="transmembrane region" description="Helical" evidence="8">
    <location>
        <begin position="90"/>
        <end position="112"/>
    </location>
</feature>
<feature type="transmembrane region" description="Helical" evidence="8">
    <location>
        <begin position="279"/>
        <end position="303"/>
    </location>
</feature>
<reference evidence="10" key="1">
    <citation type="submission" date="2019-11" db="EMBL/GenBank/DDBJ databases">
        <authorList>
            <person name="Kojima H."/>
        </authorList>
    </citation>
    <scope>NUCLEOTIDE SEQUENCE</scope>
    <source>
        <strain evidence="10">H1576</strain>
    </source>
</reference>
<feature type="transmembrane region" description="Helical" evidence="8">
    <location>
        <begin position="342"/>
        <end position="361"/>
    </location>
</feature>
<feature type="transmembrane region" description="Helical" evidence="8">
    <location>
        <begin position="36"/>
        <end position="56"/>
    </location>
</feature>
<dbReference type="GO" id="GO:0030395">
    <property type="term" value="F:lactose binding"/>
    <property type="evidence" value="ECO:0007669"/>
    <property type="project" value="TreeGrafter"/>
</dbReference>
<gene>
    <name evidence="10" type="ORF">GJV85_00820</name>
</gene>
<keyword evidence="7 8" id="KW-0472">Membrane</keyword>
<keyword evidence="11" id="KW-1185">Reference proteome</keyword>
<dbReference type="EMBL" id="CP046072">
    <property type="protein sequence ID" value="QSZ40719.1"/>
    <property type="molecule type" value="Genomic_DNA"/>
</dbReference>
<accession>A0A975GBZ1</accession>
<organism evidence="10 11">
    <name type="scientific">Sulfurimonas aquatica</name>
    <dbReference type="NCBI Taxonomy" id="2672570"/>
    <lineage>
        <taxon>Bacteria</taxon>
        <taxon>Pseudomonadati</taxon>
        <taxon>Campylobacterota</taxon>
        <taxon>Epsilonproteobacteria</taxon>
        <taxon>Campylobacterales</taxon>
        <taxon>Sulfurimonadaceae</taxon>
        <taxon>Sulfurimonas</taxon>
    </lineage>
</organism>
<feature type="transmembrane region" description="Helical" evidence="8">
    <location>
        <begin position="315"/>
        <end position="336"/>
    </location>
</feature>
<proteinExistence type="predicted"/>
<feature type="transmembrane region" description="Helical" evidence="8">
    <location>
        <begin position="252"/>
        <end position="273"/>
    </location>
</feature>
<feature type="transmembrane region" description="Helical" evidence="8">
    <location>
        <begin position="124"/>
        <end position="143"/>
    </location>
</feature>
<sequence>MNILLSTFYFFYFSIVGVYLIFIPKVLSEMAYNPTQIGIIFAAAPLVRFILPFLFIRGLELNVKIFNLALLIMFLSSIAFYLSISNFYTLLLSNIFLGVGMSLIIPYIEVISLQTLGKEKYGKIRLFGSVGFILVALVLVKLLNSYTMALYFLIFLTFTTAIVAFIIAKISVKKEPLDKVKEKNDINLLTDWKLWSGLVFMQMSFGSFYNFFTIYATDNGITLDMTIYLWSFGVLVEIAMLYFQGKLLRGNLLYILQFTTFITAFRWFLVFAYPQNIAILFFSQSLHALSFALFHSAAISYLFAIYKHKSLAQQFFSGITYGFGGLSGALIAGYIYDLYPRYLFVSSSILAFGAFLFLYFWTKQRSNLGRA</sequence>
<dbReference type="AlphaFoldDB" id="A0A975GBZ1"/>
<evidence type="ECO:0000256" key="3">
    <source>
        <dbReference type="ARBA" id="ARBA00022475"/>
    </source>
</evidence>
<keyword evidence="2" id="KW-0813">Transport</keyword>
<dbReference type="PIRSF" id="PIRSF004925">
    <property type="entry name" value="HcaT"/>
    <property type="match status" value="1"/>
</dbReference>
<keyword evidence="5 8" id="KW-0812">Transmembrane</keyword>
<dbReference type="InterPro" id="IPR026032">
    <property type="entry name" value="HcaT-like"/>
</dbReference>
<evidence type="ECO:0000256" key="8">
    <source>
        <dbReference type="SAM" id="Phobius"/>
    </source>
</evidence>
<feature type="transmembrane region" description="Helical" evidence="8">
    <location>
        <begin position="7"/>
        <end position="24"/>
    </location>
</feature>
<evidence type="ECO:0000256" key="2">
    <source>
        <dbReference type="ARBA" id="ARBA00022448"/>
    </source>
</evidence>
<keyword evidence="4" id="KW-0997">Cell inner membrane</keyword>
<feature type="transmembrane region" description="Helical" evidence="8">
    <location>
        <begin position="227"/>
        <end position="245"/>
    </location>
</feature>
<reference evidence="10" key="2">
    <citation type="submission" date="2021-04" db="EMBL/GenBank/DDBJ databases">
        <title>Isolation and characterization of a novel species of the genus Sulfurimonas.</title>
        <authorList>
            <person name="Fukui M."/>
        </authorList>
    </citation>
    <scope>NUCLEOTIDE SEQUENCE</scope>
    <source>
        <strain evidence="10">H1576</strain>
    </source>
</reference>
<feature type="transmembrane region" description="Helical" evidence="8">
    <location>
        <begin position="149"/>
        <end position="172"/>
    </location>
</feature>
<dbReference type="GO" id="GO:0015528">
    <property type="term" value="F:lactose:proton symporter activity"/>
    <property type="evidence" value="ECO:0007669"/>
    <property type="project" value="TreeGrafter"/>
</dbReference>
<dbReference type="PANTHER" id="PTHR23522">
    <property type="entry name" value="BLL5896 PROTEIN"/>
    <property type="match status" value="1"/>
</dbReference>
<evidence type="ECO:0000256" key="7">
    <source>
        <dbReference type="ARBA" id="ARBA00023136"/>
    </source>
</evidence>
<dbReference type="InterPro" id="IPR036259">
    <property type="entry name" value="MFS_trans_sf"/>
</dbReference>
<evidence type="ECO:0000259" key="9">
    <source>
        <dbReference type="Pfam" id="PF12832"/>
    </source>
</evidence>
<dbReference type="GO" id="GO:0005886">
    <property type="term" value="C:plasma membrane"/>
    <property type="evidence" value="ECO:0007669"/>
    <property type="project" value="UniProtKB-SubCell"/>
</dbReference>
<feature type="domain" description="Major facilitator superfamily associated" evidence="9">
    <location>
        <begin position="4"/>
        <end position="340"/>
    </location>
</feature>
<evidence type="ECO:0000256" key="6">
    <source>
        <dbReference type="ARBA" id="ARBA00022989"/>
    </source>
</evidence>
<dbReference type="SUPFAM" id="SSF103473">
    <property type="entry name" value="MFS general substrate transporter"/>
    <property type="match status" value="1"/>
</dbReference>
<dbReference type="InterPro" id="IPR024989">
    <property type="entry name" value="MFS_assoc_dom"/>
</dbReference>
<dbReference type="Proteomes" id="UP000671852">
    <property type="component" value="Chromosome"/>
</dbReference>
<keyword evidence="6 8" id="KW-1133">Transmembrane helix</keyword>
<keyword evidence="3" id="KW-1003">Cell membrane</keyword>
<dbReference type="KEGG" id="saqt:GJV85_00820"/>
<comment type="subcellular location">
    <subcellularLocation>
        <location evidence="1">Cell inner membrane</location>
        <topology evidence="1">Multi-pass membrane protein</topology>
    </subcellularLocation>
</comment>